<proteinExistence type="predicted"/>
<dbReference type="PANTHER" id="PTHR47506:SF1">
    <property type="entry name" value="HTH-TYPE TRANSCRIPTIONAL REGULATOR YJDC"/>
    <property type="match status" value="1"/>
</dbReference>
<evidence type="ECO:0000256" key="4">
    <source>
        <dbReference type="PROSITE-ProRule" id="PRU00335"/>
    </source>
</evidence>
<dbReference type="Pfam" id="PF00440">
    <property type="entry name" value="TetR_N"/>
    <property type="match status" value="1"/>
</dbReference>
<evidence type="ECO:0000256" key="3">
    <source>
        <dbReference type="ARBA" id="ARBA00023163"/>
    </source>
</evidence>
<dbReference type="PANTHER" id="PTHR47506">
    <property type="entry name" value="TRANSCRIPTIONAL REGULATORY PROTEIN"/>
    <property type="match status" value="1"/>
</dbReference>
<reference evidence="7" key="1">
    <citation type="submission" date="2020-09" db="EMBL/GenBank/DDBJ databases">
        <title>The genome sequence of strain Labrenzia suaedae 4C16A.</title>
        <authorList>
            <person name="Liu Y."/>
        </authorList>
    </citation>
    <scope>NUCLEOTIDE SEQUENCE [LARGE SCALE GENOMIC DNA]</scope>
    <source>
        <strain evidence="7">4C16A</strain>
    </source>
</reference>
<feature type="domain" description="HTH tetR-type" evidence="5">
    <location>
        <begin position="4"/>
        <end position="64"/>
    </location>
</feature>
<sequence length="197" mass="22169">MKNRKTREAIVSAADTLFYERGFEATSFADIAAAVEISRGNFYYHFKTKDEILSAVIAKRIEDRRAMLAKWGEALAPRDRILRFIEILITNQSKIMTFGCPVGTLATELSKLAHPAQPDANQIFSVFRDWLRLQFEELGCGGRSDDLAMHLLMRSQGIATLAAAYKDEAFIRREAADMTGWLQSQLDPSKASPRPSH</sequence>
<dbReference type="PROSITE" id="PS50977">
    <property type="entry name" value="HTH_TETR_2"/>
    <property type="match status" value="1"/>
</dbReference>
<dbReference type="Proteomes" id="UP000632063">
    <property type="component" value="Unassembled WGS sequence"/>
</dbReference>
<name>A0ABR9CQS5_9HYPH</name>
<dbReference type="SUPFAM" id="SSF46689">
    <property type="entry name" value="Homeodomain-like"/>
    <property type="match status" value="1"/>
</dbReference>
<dbReference type="InterPro" id="IPR001647">
    <property type="entry name" value="HTH_TetR"/>
</dbReference>
<accession>A0ABR9CQS5</accession>
<keyword evidence="3" id="KW-0804">Transcription</keyword>
<evidence type="ECO:0000256" key="2">
    <source>
        <dbReference type="ARBA" id="ARBA00023125"/>
    </source>
</evidence>
<keyword evidence="7" id="KW-1185">Reference proteome</keyword>
<reference evidence="6 7" key="2">
    <citation type="journal article" date="2021" name="Int. J. Syst. Evol. Microbiol.">
        <title>Roseibium litorale sp. nov., isolated from a tidal flat sediment and proposal for the reclassification of Labrenzia polysiphoniae as Roseibium polysiphoniae comb. nov.</title>
        <authorList>
            <person name="Liu Y."/>
            <person name="Pei T."/>
            <person name="Du J."/>
            <person name="Chao M."/>
            <person name="Deng M.R."/>
            <person name="Zhu H."/>
        </authorList>
    </citation>
    <scope>NUCLEOTIDE SEQUENCE [LARGE SCALE GENOMIC DNA]</scope>
    <source>
        <strain evidence="6 7">4C16A</strain>
    </source>
</reference>
<keyword evidence="1" id="KW-0805">Transcription regulation</keyword>
<dbReference type="Gene3D" id="1.10.357.10">
    <property type="entry name" value="Tetracycline Repressor, domain 2"/>
    <property type="match status" value="1"/>
</dbReference>
<dbReference type="InterPro" id="IPR009057">
    <property type="entry name" value="Homeodomain-like_sf"/>
</dbReference>
<keyword evidence="2 4" id="KW-0238">DNA-binding</keyword>
<comment type="caution">
    <text evidence="6">The sequence shown here is derived from an EMBL/GenBank/DDBJ whole genome shotgun (WGS) entry which is preliminary data.</text>
</comment>
<evidence type="ECO:0000259" key="5">
    <source>
        <dbReference type="PROSITE" id="PS50977"/>
    </source>
</evidence>
<organism evidence="6 7">
    <name type="scientific">Roseibium litorale</name>
    <dbReference type="NCBI Taxonomy" id="2803841"/>
    <lineage>
        <taxon>Bacteria</taxon>
        <taxon>Pseudomonadati</taxon>
        <taxon>Pseudomonadota</taxon>
        <taxon>Alphaproteobacteria</taxon>
        <taxon>Hyphomicrobiales</taxon>
        <taxon>Stappiaceae</taxon>
        <taxon>Roseibium</taxon>
    </lineage>
</organism>
<protein>
    <submittedName>
        <fullName evidence="6">TetR/AcrR family transcriptional regulator</fullName>
    </submittedName>
</protein>
<dbReference type="SUPFAM" id="SSF48498">
    <property type="entry name" value="Tetracyclin repressor-like, C-terminal domain"/>
    <property type="match status" value="1"/>
</dbReference>
<gene>
    <name evidence="6" type="ORF">IG616_15885</name>
</gene>
<evidence type="ECO:0000313" key="6">
    <source>
        <dbReference type="EMBL" id="MBD8893023.1"/>
    </source>
</evidence>
<dbReference type="PRINTS" id="PR00455">
    <property type="entry name" value="HTHTETR"/>
</dbReference>
<dbReference type="EMBL" id="JACYXI010000010">
    <property type="protein sequence ID" value="MBD8893023.1"/>
    <property type="molecule type" value="Genomic_DNA"/>
</dbReference>
<dbReference type="InterPro" id="IPR036271">
    <property type="entry name" value="Tet_transcr_reg_TetR-rel_C_sf"/>
</dbReference>
<evidence type="ECO:0000313" key="7">
    <source>
        <dbReference type="Proteomes" id="UP000632063"/>
    </source>
</evidence>
<feature type="DNA-binding region" description="H-T-H motif" evidence="4">
    <location>
        <begin position="27"/>
        <end position="46"/>
    </location>
</feature>
<dbReference type="RefSeq" id="WP_192149143.1">
    <property type="nucleotide sequence ID" value="NZ_JACYXI010000010.1"/>
</dbReference>
<evidence type="ECO:0000256" key="1">
    <source>
        <dbReference type="ARBA" id="ARBA00023015"/>
    </source>
</evidence>